<organism evidence="4 5">
    <name type="scientific">Trichinella britovi</name>
    <name type="common">Parasitic roundworm</name>
    <dbReference type="NCBI Taxonomy" id="45882"/>
    <lineage>
        <taxon>Eukaryota</taxon>
        <taxon>Metazoa</taxon>
        <taxon>Ecdysozoa</taxon>
        <taxon>Nematoda</taxon>
        <taxon>Enoplea</taxon>
        <taxon>Dorylaimia</taxon>
        <taxon>Trichinellida</taxon>
        <taxon>Trichinellidae</taxon>
        <taxon>Trichinella</taxon>
    </lineage>
</organism>
<keyword evidence="5" id="KW-1185">Reference proteome</keyword>
<proteinExistence type="inferred from homology"/>
<sequence length="194" mass="23153">MRILFIKKYSIKKNSKLIKFGFACNDSLVYELNIYEIKEFSNFSAFDSLSDKAVQKNCSLMWKNQCIIGFKKWKRDYASSFLTKDDYCSAVDLLEKYQERVVNEKKKKKSDLENDEDGWVTVSRGYKNCIKDSKVKQKKKKSCGDLVPFYRFEIRESKRKMIEDLQRKFEEDKKRIAHMQAVRKFKPYYKPTTG</sequence>
<dbReference type="GO" id="GO:0034456">
    <property type="term" value="C:UTP-C complex"/>
    <property type="evidence" value="ECO:0007669"/>
    <property type="project" value="TreeGrafter"/>
</dbReference>
<dbReference type="OrthoDB" id="5390at2759"/>
<dbReference type="PANTHER" id="PTHR13191:SF0">
    <property type="entry name" value="RIBOSOMAL RNA-PROCESSING PROTEIN 7 HOMOLOG A-RELATED"/>
    <property type="match status" value="1"/>
</dbReference>
<accession>A0A0V1CJ00</accession>
<reference evidence="4 5" key="1">
    <citation type="submission" date="2015-01" db="EMBL/GenBank/DDBJ databases">
        <title>Evolution of Trichinella species and genotypes.</title>
        <authorList>
            <person name="Korhonen P.K."/>
            <person name="Edoardo P."/>
            <person name="Giuseppe L.R."/>
            <person name="Gasser R.B."/>
        </authorList>
    </citation>
    <scope>NUCLEOTIDE SEQUENCE [LARGE SCALE GENOMIC DNA]</scope>
    <source>
        <strain evidence="4">ISS120</strain>
    </source>
</reference>
<dbReference type="PANTHER" id="PTHR13191">
    <property type="entry name" value="RIBOSOMAL RNA PROCESSING PROTEIN 7-RELATED"/>
    <property type="match status" value="1"/>
</dbReference>
<evidence type="ECO:0000313" key="5">
    <source>
        <dbReference type="Proteomes" id="UP000054653"/>
    </source>
</evidence>
<dbReference type="AlphaFoldDB" id="A0A0V1CJ00"/>
<dbReference type="Proteomes" id="UP000054653">
    <property type="component" value="Unassembled WGS sequence"/>
</dbReference>
<dbReference type="Gene3D" id="6.10.250.1770">
    <property type="match status" value="1"/>
</dbReference>
<dbReference type="InterPro" id="IPR024326">
    <property type="entry name" value="RRP7_C"/>
</dbReference>
<protein>
    <submittedName>
        <fullName evidence="4">Ribosomal RNA-processing protein 7</fullName>
    </submittedName>
</protein>
<gene>
    <name evidence="4" type="primary">rrp7</name>
    <name evidence="4" type="ORF">T03_15927</name>
</gene>
<feature type="coiled-coil region" evidence="2">
    <location>
        <begin position="155"/>
        <end position="182"/>
    </location>
</feature>
<evidence type="ECO:0000313" key="4">
    <source>
        <dbReference type="EMBL" id="KRY49197.1"/>
    </source>
</evidence>
<dbReference type="GO" id="GO:0006364">
    <property type="term" value="P:rRNA processing"/>
    <property type="evidence" value="ECO:0007669"/>
    <property type="project" value="TreeGrafter"/>
</dbReference>
<evidence type="ECO:0000259" key="3">
    <source>
        <dbReference type="Pfam" id="PF12923"/>
    </source>
</evidence>
<comment type="caution">
    <text evidence="4">The sequence shown here is derived from an EMBL/GenBank/DDBJ whole genome shotgun (WGS) entry which is preliminary data.</text>
</comment>
<dbReference type="InterPro" id="IPR040446">
    <property type="entry name" value="RRP7"/>
</dbReference>
<dbReference type="EMBL" id="JYDI01000183">
    <property type="protein sequence ID" value="KRY49197.1"/>
    <property type="molecule type" value="Genomic_DNA"/>
</dbReference>
<evidence type="ECO:0000256" key="2">
    <source>
        <dbReference type="SAM" id="Coils"/>
    </source>
</evidence>
<name>A0A0V1CJ00_TRIBR</name>
<dbReference type="GO" id="GO:0000028">
    <property type="term" value="P:ribosomal small subunit assembly"/>
    <property type="evidence" value="ECO:0007669"/>
    <property type="project" value="TreeGrafter"/>
</dbReference>
<dbReference type="STRING" id="45882.A0A0V1CJ00"/>
<dbReference type="GO" id="GO:0032545">
    <property type="term" value="C:CURI complex"/>
    <property type="evidence" value="ECO:0007669"/>
    <property type="project" value="TreeGrafter"/>
</dbReference>
<keyword evidence="2" id="KW-0175">Coiled coil</keyword>
<dbReference type="OMA" id="NCIKDSK"/>
<dbReference type="Pfam" id="PF12923">
    <property type="entry name" value="RRP7"/>
    <property type="match status" value="1"/>
</dbReference>
<feature type="domain" description="Ribosomal RNA-processing protein 7 C-terminal" evidence="3">
    <location>
        <begin position="92"/>
        <end position="188"/>
    </location>
</feature>
<evidence type="ECO:0000256" key="1">
    <source>
        <dbReference type="ARBA" id="ARBA00006110"/>
    </source>
</evidence>
<comment type="similarity">
    <text evidence="1">Belongs to the RRP7 family.</text>
</comment>